<dbReference type="PANTHER" id="PTHR33376">
    <property type="match status" value="1"/>
</dbReference>
<evidence type="ECO:0000313" key="6">
    <source>
        <dbReference type="Proteomes" id="UP000199110"/>
    </source>
</evidence>
<dbReference type="Gene3D" id="3.40.190.170">
    <property type="entry name" value="Bacterial extracellular solute-binding protein, family 7"/>
    <property type="match status" value="1"/>
</dbReference>
<dbReference type="PANTHER" id="PTHR33376:SF5">
    <property type="entry name" value="EXTRACYTOPLASMIC SOLUTE RECEPTOR PROTEIN"/>
    <property type="match status" value="1"/>
</dbReference>
<accession>A0A1I3SJM4</accession>
<feature type="signal peptide" evidence="4">
    <location>
        <begin position="1"/>
        <end position="23"/>
    </location>
</feature>
<dbReference type="EMBL" id="FORA01000004">
    <property type="protein sequence ID" value="SFJ58322.1"/>
    <property type="molecule type" value="Genomic_DNA"/>
</dbReference>
<proteinExistence type="predicted"/>
<dbReference type="RefSeq" id="WP_092782970.1">
    <property type="nucleotide sequence ID" value="NZ_FORA01000004.1"/>
</dbReference>
<dbReference type="STRING" id="390807.SAMN04488095_3162"/>
<dbReference type="NCBIfam" id="NF037995">
    <property type="entry name" value="TRAP_S1"/>
    <property type="match status" value="1"/>
</dbReference>
<dbReference type="OrthoDB" id="9769667at2"/>
<evidence type="ECO:0000256" key="2">
    <source>
        <dbReference type="ARBA" id="ARBA00022729"/>
    </source>
</evidence>
<dbReference type="AlphaFoldDB" id="A0A1I3SJM4"/>
<keyword evidence="2 4" id="KW-0732">Signal</keyword>
<protein>
    <submittedName>
        <fullName evidence="5">TRAP-type mannitol/chloroaromatic compound transport system, substrate-binding protein</fullName>
    </submittedName>
</protein>
<reference evidence="5 6" key="1">
    <citation type="submission" date="2016-10" db="EMBL/GenBank/DDBJ databases">
        <authorList>
            <person name="de Groot N.N."/>
        </authorList>
    </citation>
    <scope>NUCLEOTIDE SEQUENCE [LARGE SCALE GENOMIC DNA]</scope>
    <source>
        <strain evidence="5 6">DSM 19073</strain>
    </source>
</reference>
<comment type="subcellular location">
    <subcellularLocation>
        <location evidence="1">Periplasm</location>
    </subcellularLocation>
</comment>
<dbReference type="CDD" id="cd13604">
    <property type="entry name" value="PBP2_TRAP_ketoacid_lactate_like"/>
    <property type="match status" value="1"/>
</dbReference>
<name>A0A1I3SJM4_9RHOB</name>
<dbReference type="Proteomes" id="UP000199110">
    <property type="component" value="Unassembled WGS sequence"/>
</dbReference>
<feature type="chain" id="PRO_5011716292" evidence="4">
    <location>
        <begin position="24"/>
        <end position="338"/>
    </location>
</feature>
<dbReference type="InterPro" id="IPR038404">
    <property type="entry name" value="TRAP_DctP_sf"/>
</dbReference>
<evidence type="ECO:0000256" key="1">
    <source>
        <dbReference type="ARBA" id="ARBA00004418"/>
    </source>
</evidence>
<sequence>MKKLTLAAIAAASTALVSTAALAQTTSLRIQTHYAPETESGRLAAQYVDNVQTMSNGEITIEMFYSASVVKPTETFDAAATGILDCDMTGGAYQTGKNPAFQFVGDIMGGYSTPYQQLSWLYYGGGLDAAQELYHTYDMHLVGWWVYGQESFASTKPIAGISDLVNWKFRSPPGMETKIFEKLGATPIVMDFTEIFTALETGIIDGADASGLSNNVGLGLYDIAKFANYPGFHSMPSDHLACNKSVWDAMPAHHQRIMSIAMESLALQTALTFEKKNAEAAAQLRADGVTLSEWSPEDLQTFRNAAQETWPEFATTPEAEALVESHLTYLTQLGLVQN</sequence>
<evidence type="ECO:0000256" key="4">
    <source>
        <dbReference type="SAM" id="SignalP"/>
    </source>
</evidence>
<keyword evidence="3" id="KW-0574">Periplasm</keyword>
<evidence type="ECO:0000256" key="3">
    <source>
        <dbReference type="ARBA" id="ARBA00022764"/>
    </source>
</evidence>
<keyword evidence="6" id="KW-1185">Reference proteome</keyword>
<dbReference type="GO" id="GO:0055085">
    <property type="term" value="P:transmembrane transport"/>
    <property type="evidence" value="ECO:0007669"/>
    <property type="project" value="InterPro"/>
</dbReference>
<evidence type="ECO:0000313" key="5">
    <source>
        <dbReference type="EMBL" id="SFJ58322.1"/>
    </source>
</evidence>
<organism evidence="5 6">
    <name type="scientific">Jannaschia pohangensis</name>
    <dbReference type="NCBI Taxonomy" id="390807"/>
    <lineage>
        <taxon>Bacteria</taxon>
        <taxon>Pseudomonadati</taxon>
        <taxon>Pseudomonadota</taxon>
        <taxon>Alphaproteobacteria</taxon>
        <taxon>Rhodobacterales</taxon>
        <taxon>Roseobacteraceae</taxon>
        <taxon>Jannaschia</taxon>
    </lineage>
</organism>
<dbReference type="InterPro" id="IPR018389">
    <property type="entry name" value="DctP_fam"/>
</dbReference>
<dbReference type="GO" id="GO:0042597">
    <property type="term" value="C:periplasmic space"/>
    <property type="evidence" value="ECO:0007669"/>
    <property type="project" value="UniProtKB-SubCell"/>
</dbReference>
<gene>
    <name evidence="5" type="ORF">SAMN04488095_3162</name>
</gene>
<dbReference type="Pfam" id="PF03480">
    <property type="entry name" value="DctP"/>
    <property type="match status" value="1"/>
</dbReference>